<dbReference type="GO" id="GO:0005975">
    <property type="term" value="P:carbohydrate metabolic process"/>
    <property type="evidence" value="ECO:0007669"/>
    <property type="project" value="InterPro"/>
</dbReference>
<evidence type="ECO:0000256" key="8">
    <source>
        <dbReference type="PIRSR" id="PIRSR000114-3"/>
    </source>
</evidence>
<feature type="binding site" evidence="8">
    <location>
        <position position="270"/>
    </location>
    <ligand>
        <name>NAD(+)</name>
        <dbReference type="ChEBI" id="CHEBI:57540"/>
    </ligand>
</feature>
<evidence type="ECO:0000259" key="12">
    <source>
        <dbReference type="Pfam" id="PF07479"/>
    </source>
</evidence>
<evidence type="ECO:0000256" key="9">
    <source>
        <dbReference type="RuleBase" id="RU000437"/>
    </source>
</evidence>
<dbReference type="Gene3D" id="1.10.1040.10">
    <property type="entry name" value="N-(1-d-carboxylethyl)-l-norvaline Dehydrogenase, domain 2"/>
    <property type="match status" value="1"/>
</dbReference>
<evidence type="ECO:0000256" key="7">
    <source>
        <dbReference type="PIRSR" id="PIRSR000114-1"/>
    </source>
</evidence>
<evidence type="ECO:0000313" key="13">
    <source>
        <dbReference type="EMBL" id="MDQ0289734.1"/>
    </source>
</evidence>
<evidence type="ECO:0000256" key="10">
    <source>
        <dbReference type="RuleBase" id="RU000439"/>
    </source>
</evidence>
<dbReference type="InterPro" id="IPR006109">
    <property type="entry name" value="G3P_DH_NAD-dep_C"/>
</dbReference>
<keyword evidence="8 9" id="KW-0520">NAD</keyword>
<dbReference type="PANTHER" id="PTHR11728">
    <property type="entry name" value="GLYCEROL-3-PHOSPHATE DEHYDROGENASE"/>
    <property type="match status" value="1"/>
</dbReference>
<comment type="similarity">
    <text evidence="1 9">Belongs to the NAD-dependent glycerol-3-phosphate dehydrogenase family.</text>
</comment>
<dbReference type="InterPro" id="IPR011128">
    <property type="entry name" value="G3P_DH_NAD-dep_N"/>
</dbReference>
<dbReference type="InterPro" id="IPR036291">
    <property type="entry name" value="NAD(P)-bd_dom_sf"/>
</dbReference>
<dbReference type="SUPFAM" id="SSF51735">
    <property type="entry name" value="NAD(P)-binding Rossmann-fold domains"/>
    <property type="match status" value="1"/>
</dbReference>
<evidence type="ECO:0000256" key="2">
    <source>
        <dbReference type="ARBA" id="ARBA00022516"/>
    </source>
</evidence>
<dbReference type="EC" id="1.1.1.94" evidence="10"/>
<dbReference type="GO" id="GO:0005829">
    <property type="term" value="C:cytosol"/>
    <property type="evidence" value="ECO:0007669"/>
    <property type="project" value="TreeGrafter"/>
</dbReference>
<gene>
    <name evidence="13" type="ORF">J3R75_001841</name>
</gene>
<organism evidence="13 14">
    <name type="scientific">Oligosphaera ethanolica</name>
    <dbReference type="NCBI Taxonomy" id="760260"/>
    <lineage>
        <taxon>Bacteria</taxon>
        <taxon>Pseudomonadati</taxon>
        <taxon>Lentisphaerota</taxon>
        <taxon>Oligosphaeria</taxon>
        <taxon>Oligosphaerales</taxon>
        <taxon>Oligosphaeraceae</taxon>
        <taxon>Oligosphaera</taxon>
    </lineage>
</organism>
<evidence type="ECO:0000256" key="1">
    <source>
        <dbReference type="ARBA" id="ARBA00011009"/>
    </source>
</evidence>
<dbReference type="InterPro" id="IPR008927">
    <property type="entry name" value="6-PGluconate_DH-like_C_sf"/>
</dbReference>
<dbReference type="Pfam" id="PF07479">
    <property type="entry name" value="NAD_Gly3P_dh_C"/>
    <property type="match status" value="1"/>
</dbReference>
<feature type="binding site" evidence="8">
    <location>
        <begin position="11"/>
        <end position="16"/>
    </location>
    <ligand>
        <name>NAD(+)</name>
        <dbReference type="ChEBI" id="CHEBI:57540"/>
    </ligand>
</feature>
<comment type="catalytic activity">
    <reaction evidence="10">
        <text>sn-glycerol 3-phosphate + NADP(+) = dihydroxyacetone phosphate + NADPH + H(+)</text>
        <dbReference type="Rhea" id="RHEA:11096"/>
        <dbReference type="ChEBI" id="CHEBI:15378"/>
        <dbReference type="ChEBI" id="CHEBI:57597"/>
        <dbReference type="ChEBI" id="CHEBI:57642"/>
        <dbReference type="ChEBI" id="CHEBI:57783"/>
        <dbReference type="ChEBI" id="CHEBI:58349"/>
        <dbReference type="EC" id="1.1.1.94"/>
    </reaction>
</comment>
<comment type="caution">
    <text evidence="13">The sequence shown here is derived from an EMBL/GenBank/DDBJ whole genome shotgun (WGS) entry which is preliminary data.</text>
</comment>
<dbReference type="EMBL" id="JAUSVL010000001">
    <property type="protein sequence ID" value="MDQ0289734.1"/>
    <property type="molecule type" value="Genomic_DNA"/>
</dbReference>
<feature type="domain" description="Glycerol-3-phosphate dehydrogenase NAD-dependent C-terminal" evidence="12">
    <location>
        <begin position="191"/>
        <end position="338"/>
    </location>
</feature>
<dbReference type="GO" id="GO:0046168">
    <property type="term" value="P:glycerol-3-phosphate catabolic process"/>
    <property type="evidence" value="ECO:0007669"/>
    <property type="project" value="InterPro"/>
</dbReference>
<keyword evidence="5" id="KW-0594">Phospholipid biosynthesis</keyword>
<keyword evidence="14" id="KW-1185">Reference proteome</keyword>
<keyword evidence="3 9" id="KW-0560">Oxidoreductase</keyword>
<sequence>MPQKKIITIVGAGMMGSAMATPARDNGHAVRLVGTPLDDHIISRARYDGYHPTLKEQLPGGIEFYTVADLATAMAGADLIIGGVSSFGVDWFSEKVLPLLQPGQNVLSVTKGLQDYPDGRLRPFPELLAERLPAALRGRISFSAIGGPCTSYELARRRQTMVYFCGTDAAAVATARDLLATAYYHITPTADVLGLECCVAMKNAYALGVSMAIGLWGGADERQGFNPQAALFGQSCREVTRLIRHLGADTDLVANIPFAGDLYVTIFGGRTRRLGTLLGQGKSMVEAEAMLSGVTLESVAITRRVVAALRALGAAGKVQLADYPLLMHIDDVINDRRPAALPWDALR</sequence>
<dbReference type="Pfam" id="PF01210">
    <property type="entry name" value="NAD_Gly3P_dh_N"/>
    <property type="match status" value="1"/>
</dbReference>
<evidence type="ECO:0000256" key="3">
    <source>
        <dbReference type="ARBA" id="ARBA00023002"/>
    </source>
</evidence>
<keyword evidence="2" id="KW-0444">Lipid biosynthesis</keyword>
<dbReference type="SUPFAM" id="SSF48179">
    <property type="entry name" value="6-phosphogluconate dehydrogenase C-terminal domain-like"/>
    <property type="match status" value="1"/>
</dbReference>
<dbReference type="AlphaFoldDB" id="A0AAE4AMX4"/>
<dbReference type="RefSeq" id="WP_307261188.1">
    <property type="nucleotide sequence ID" value="NZ_JAUSVL010000001.1"/>
</dbReference>
<keyword evidence="6" id="KW-1208">Phospholipid metabolism</keyword>
<name>A0AAE4AMX4_9BACT</name>
<dbReference type="Gene3D" id="3.40.50.720">
    <property type="entry name" value="NAD(P)-binding Rossmann-like Domain"/>
    <property type="match status" value="1"/>
</dbReference>
<keyword evidence="4" id="KW-0443">Lipid metabolism</keyword>
<dbReference type="PIRSF" id="PIRSF000114">
    <property type="entry name" value="Glycerol-3-P_dh"/>
    <property type="match status" value="1"/>
</dbReference>
<dbReference type="PRINTS" id="PR00077">
    <property type="entry name" value="GPDHDRGNASE"/>
</dbReference>
<dbReference type="GO" id="GO:0047952">
    <property type="term" value="F:glycerol-3-phosphate dehydrogenase [NAD(P)+] activity"/>
    <property type="evidence" value="ECO:0007669"/>
    <property type="project" value="UniProtKB-EC"/>
</dbReference>
<reference evidence="13" key="1">
    <citation type="submission" date="2023-07" db="EMBL/GenBank/DDBJ databases">
        <title>Genomic Encyclopedia of Type Strains, Phase IV (KMG-IV): sequencing the most valuable type-strain genomes for metagenomic binning, comparative biology and taxonomic classification.</title>
        <authorList>
            <person name="Goeker M."/>
        </authorList>
    </citation>
    <scope>NUCLEOTIDE SEQUENCE</scope>
    <source>
        <strain evidence="13">DSM 24202</strain>
    </source>
</reference>
<evidence type="ECO:0000256" key="6">
    <source>
        <dbReference type="ARBA" id="ARBA00023264"/>
    </source>
</evidence>
<dbReference type="InterPro" id="IPR006168">
    <property type="entry name" value="G3P_DH_NAD-dep"/>
</dbReference>
<evidence type="ECO:0000259" key="11">
    <source>
        <dbReference type="Pfam" id="PF01210"/>
    </source>
</evidence>
<dbReference type="GO" id="GO:0008654">
    <property type="term" value="P:phospholipid biosynthetic process"/>
    <property type="evidence" value="ECO:0007669"/>
    <property type="project" value="UniProtKB-KW"/>
</dbReference>
<evidence type="ECO:0000256" key="4">
    <source>
        <dbReference type="ARBA" id="ARBA00023098"/>
    </source>
</evidence>
<accession>A0AAE4AMX4</accession>
<dbReference type="GO" id="GO:0051287">
    <property type="term" value="F:NAD binding"/>
    <property type="evidence" value="ECO:0007669"/>
    <property type="project" value="InterPro"/>
</dbReference>
<dbReference type="InterPro" id="IPR013328">
    <property type="entry name" value="6PGD_dom2"/>
</dbReference>
<evidence type="ECO:0000313" key="14">
    <source>
        <dbReference type="Proteomes" id="UP001238163"/>
    </source>
</evidence>
<protein>
    <recommendedName>
        <fullName evidence="10">Glycerol-3-phosphate dehydrogenase</fullName>
        <ecNumber evidence="10">1.1.1.94</ecNumber>
    </recommendedName>
</protein>
<feature type="active site" description="Proton acceptor" evidence="7">
    <location>
        <position position="202"/>
    </location>
</feature>
<proteinExistence type="inferred from homology"/>
<dbReference type="PANTHER" id="PTHR11728:SF1">
    <property type="entry name" value="GLYCEROL-3-PHOSPHATE DEHYDROGENASE [NAD(+)] 2, CHLOROPLASTIC"/>
    <property type="match status" value="1"/>
</dbReference>
<dbReference type="Proteomes" id="UP001238163">
    <property type="component" value="Unassembled WGS sequence"/>
</dbReference>
<feature type="domain" description="Glycerol-3-phosphate dehydrogenase NAD-dependent N-terminal" evidence="11">
    <location>
        <begin position="7"/>
        <end position="165"/>
    </location>
</feature>
<evidence type="ECO:0000256" key="5">
    <source>
        <dbReference type="ARBA" id="ARBA00023209"/>
    </source>
</evidence>